<comment type="similarity">
    <text evidence="1">Belongs to the MreC family.</text>
</comment>
<organism evidence="8 9">
    <name type="scientific">Candidatus Pantoea edessiphila</name>
    <dbReference type="NCBI Taxonomy" id="2044610"/>
    <lineage>
        <taxon>Bacteria</taxon>
        <taxon>Pseudomonadati</taxon>
        <taxon>Pseudomonadota</taxon>
        <taxon>Gammaproteobacteria</taxon>
        <taxon>Enterobacterales</taxon>
        <taxon>Erwiniaceae</taxon>
        <taxon>Pantoea</taxon>
    </lineage>
</organism>
<evidence type="ECO:0000256" key="6">
    <source>
        <dbReference type="SAM" id="MobiDB-lite"/>
    </source>
</evidence>
<feature type="compositionally biased region" description="Low complexity" evidence="6">
    <location>
        <begin position="288"/>
        <end position="391"/>
    </location>
</feature>
<dbReference type="AlphaFoldDB" id="A0A2P5SXR0"/>
<dbReference type="Gene3D" id="1.10.287.950">
    <property type="entry name" value="Methyl-accepting chemotaxis protein"/>
    <property type="match status" value="1"/>
</dbReference>
<dbReference type="PANTHER" id="PTHR34138">
    <property type="entry name" value="CELL SHAPE-DETERMINING PROTEIN MREC"/>
    <property type="match status" value="1"/>
</dbReference>
<evidence type="ECO:0000313" key="9">
    <source>
        <dbReference type="Proteomes" id="UP000296034"/>
    </source>
</evidence>
<dbReference type="Pfam" id="PF04085">
    <property type="entry name" value="MreC"/>
    <property type="match status" value="1"/>
</dbReference>
<dbReference type="PANTHER" id="PTHR34138:SF1">
    <property type="entry name" value="CELL SHAPE-DETERMINING PROTEIN MREC"/>
    <property type="match status" value="1"/>
</dbReference>
<dbReference type="InterPro" id="IPR042177">
    <property type="entry name" value="Cell/Rod_1"/>
</dbReference>
<protein>
    <recommendedName>
        <fullName evidence="2">Cell shape-determining protein MreC</fullName>
    </recommendedName>
    <alternativeName>
        <fullName evidence="4">Cell shape protein MreC</fullName>
    </alternativeName>
</protein>
<proteinExistence type="inferred from homology"/>
<evidence type="ECO:0000313" key="8">
    <source>
        <dbReference type="EMBL" id="PPI87115.1"/>
    </source>
</evidence>
<evidence type="ECO:0000256" key="3">
    <source>
        <dbReference type="ARBA" id="ARBA00022960"/>
    </source>
</evidence>
<accession>A0A2P5SXR0</accession>
<feature type="region of interest" description="Disordered" evidence="6">
    <location>
        <begin position="283"/>
        <end position="399"/>
    </location>
</feature>
<dbReference type="OrthoDB" id="9808025at2"/>
<dbReference type="GO" id="GO:0008360">
    <property type="term" value="P:regulation of cell shape"/>
    <property type="evidence" value="ECO:0007669"/>
    <property type="project" value="UniProtKB-KW"/>
</dbReference>
<dbReference type="SUPFAM" id="SSF58104">
    <property type="entry name" value="Methyl-accepting chemotaxis protein (MCP) signaling domain"/>
    <property type="match status" value="1"/>
</dbReference>
<dbReference type="InterPro" id="IPR007221">
    <property type="entry name" value="MreC"/>
</dbReference>
<dbReference type="EMBL" id="PDKS01000003">
    <property type="protein sequence ID" value="PPI87115.1"/>
    <property type="molecule type" value="Genomic_DNA"/>
</dbReference>
<evidence type="ECO:0000256" key="2">
    <source>
        <dbReference type="ARBA" id="ARBA00013855"/>
    </source>
</evidence>
<dbReference type="NCBIfam" id="TIGR00219">
    <property type="entry name" value="mreC"/>
    <property type="match status" value="1"/>
</dbReference>
<gene>
    <name evidence="8" type="ORF">CRV11_02225</name>
</gene>
<keyword evidence="5" id="KW-0175">Coiled coil</keyword>
<dbReference type="InterPro" id="IPR042175">
    <property type="entry name" value="Cell/Rod_MreC_2"/>
</dbReference>
<evidence type="ECO:0000256" key="4">
    <source>
        <dbReference type="ARBA" id="ARBA00032089"/>
    </source>
</evidence>
<reference evidence="8 9" key="1">
    <citation type="journal article" date="2018" name="Genome Biol. Evol.">
        <title>Cladogenesis and Genomic Streamlining in Extracellular Endosymbionts of Tropical Stink Bugs.</title>
        <authorList>
            <person name="Otero-Bravo A."/>
            <person name="Goffredi S."/>
            <person name="Sabree Z.L."/>
        </authorList>
    </citation>
    <scope>NUCLEOTIDE SEQUENCE [LARGE SCALE GENOMIC DNA]</scope>
    <source>
        <strain evidence="8 9">SoET</strain>
    </source>
</reference>
<keyword evidence="3" id="KW-0133">Cell shape</keyword>
<comment type="caution">
    <text evidence="8">The sequence shown here is derived from an EMBL/GenBank/DDBJ whole genome shotgun (WGS) entry which is preliminary data.</text>
</comment>
<feature type="coiled-coil region" evidence="5">
    <location>
        <begin position="68"/>
        <end position="112"/>
    </location>
</feature>
<dbReference type="RefSeq" id="WP_136131732.1">
    <property type="nucleotide sequence ID" value="NZ_PDKS01000003.1"/>
</dbReference>
<dbReference type="Proteomes" id="UP000296034">
    <property type="component" value="Unassembled WGS sequence"/>
</dbReference>
<evidence type="ECO:0000256" key="1">
    <source>
        <dbReference type="ARBA" id="ARBA00009369"/>
    </source>
</evidence>
<dbReference type="InterPro" id="IPR055342">
    <property type="entry name" value="MreC_beta-barrel_core"/>
</dbReference>
<feature type="domain" description="Rod shape-determining protein MreC beta-barrel core" evidence="7">
    <location>
        <begin position="121"/>
        <end position="273"/>
    </location>
</feature>
<name>A0A2P5SXR0_9GAMM</name>
<dbReference type="Gene3D" id="2.40.10.340">
    <property type="entry name" value="Rod shape-determining protein MreC, domain 1"/>
    <property type="match status" value="1"/>
</dbReference>
<evidence type="ECO:0000259" key="7">
    <source>
        <dbReference type="Pfam" id="PF04085"/>
    </source>
</evidence>
<sequence length="399" mass="44437">MNFTRFFFIRLRLFLAIVLSIILIVVDCKIGLFTRIRSYVDTSIGTLYSFIKKPSQFLNNTLRNFSLNNQIQSENKKLKHEIHLKNIEVILLNQYKKENEHLRKLLDANLHQDERIMLGRVMFSSSIPYANQVIIDKGKIDGVYKNQSVISDRGIVGQIISVNRNTSRVLLSCCSLNGIAVKAIRNNVHAIVLGKGCNKDFQLKYLTSNDMQRSKDLHLGDIIVTSNLDNNFPEGYPVGIVSSIKIYNKAPYVYIQIHPMTNFKNLDYLLLLWKKDNANNHNIKLDSSDNTSDSSDNTSDSSDNTSDSSDNTSDSSDNTSDSSDNTSDSSDNTSDSSDNTSDSSDNTSDSSDNTSDSSDNTSDSSDNTSDSSDNTSDSSDNTSDSSDNTSDLNHQNTND</sequence>
<dbReference type="Gene3D" id="2.40.10.350">
    <property type="entry name" value="Rod shape-determining protein MreC, domain 2"/>
    <property type="match status" value="1"/>
</dbReference>
<evidence type="ECO:0000256" key="5">
    <source>
        <dbReference type="SAM" id="Coils"/>
    </source>
</evidence>
<dbReference type="GO" id="GO:0005886">
    <property type="term" value="C:plasma membrane"/>
    <property type="evidence" value="ECO:0007669"/>
    <property type="project" value="TreeGrafter"/>
</dbReference>